<feature type="domain" description="RNase III" evidence="20">
    <location>
        <begin position="1221"/>
        <end position="1366"/>
    </location>
</feature>
<dbReference type="Gene3D" id="3.30.160.380">
    <property type="entry name" value="Dicer dimerisation domain"/>
    <property type="match status" value="1"/>
</dbReference>
<dbReference type="InterPro" id="IPR000999">
    <property type="entry name" value="RNase_III_dom"/>
</dbReference>
<dbReference type="InterPro" id="IPR005034">
    <property type="entry name" value="Dicer_dimerisation"/>
</dbReference>
<dbReference type="Gene3D" id="3.40.50.300">
    <property type="entry name" value="P-loop containing nucleotide triphosphate hydrolases"/>
    <property type="match status" value="2"/>
</dbReference>
<evidence type="ECO:0000256" key="13">
    <source>
        <dbReference type="ARBA" id="ARBA00022842"/>
    </source>
</evidence>
<dbReference type="FunFam" id="1.10.1520.10:FF:000004">
    <property type="entry name" value="Endoribonuclease dicer-like 1"/>
    <property type="match status" value="1"/>
</dbReference>
<dbReference type="SMART" id="SM00535">
    <property type="entry name" value="RIBOc"/>
    <property type="match status" value="2"/>
</dbReference>
<evidence type="ECO:0000256" key="3">
    <source>
        <dbReference type="ARBA" id="ARBA00004123"/>
    </source>
</evidence>
<feature type="domain" description="RNase III" evidence="20">
    <location>
        <begin position="1007"/>
        <end position="1179"/>
    </location>
</feature>
<dbReference type="PROSITE" id="PS50821">
    <property type="entry name" value="PAZ"/>
    <property type="match status" value="1"/>
</dbReference>
<keyword evidence="14 18" id="KW-0694">RNA-binding</keyword>
<dbReference type="InterPro" id="IPR011545">
    <property type="entry name" value="DEAD/DEAH_box_helicase_dom"/>
</dbReference>
<comment type="cofactor">
    <cofactor evidence="2">
        <name>Mg(2+)</name>
        <dbReference type="ChEBI" id="CHEBI:18420"/>
    </cofactor>
</comment>
<evidence type="ECO:0000259" key="22">
    <source>
        <dbReference type="PROSITE" id="PS51192"/>
    </source>
</evidence>
<evidence type="ECO:0000256" key="6">
    <source>
        <dbReference type="ARBA" id="ARBA00022723"/>
    </source>
</evidence>
<comment type="subcellular location">
    <subcellularLocation>
        <location evidence="3">Nucleus</location>
    </subcellularLocation>
    <subcellularLocation>
        <location evidence="4">Plastid</location>
    </subcellularLocation>
</comment>
<keyword evidence="17" id="KW-0539">Nucleus</keyword>
<protein>
    <submittedName>
        <fullName evidence="24">Uncharacterized protein</fullName>
    </submittedName>
</protein>
<dbReference type="GO" id="GO:0005634">
    <property type="term" value="C:nucleus"/>
    <property type="evidence" value="ECO:0007669"/>
    <property type="project" value="UniProtKB-SubCell"/>
</dbReference>
<gene>
    <name evidence="24" type="ORF">DM860_008304</name>
</gene>
<dbReference type="Pfam" id="PF02170">
    <property type="entry name" value="PAZ"/>
    <property type="match status" value="1"/>
</dbReference>
<evidence type="ECO:0000256" key="7">
    <source>
        <dbReference type="ARBA" id="ARBA00022737"/>
    </source>
</evidence>
<keyword evidence="8" id="KW-0547">Nucleotide-binding</keyword>
<dbReference type="Gene3D" id="3.30.160.20">
    <property type="match status" value="1"/>
</dbReference>
<keyword evidence="25" id="KW-1185">Reference proteome</keyword>
<dbReference type="Gene3D" id="1.10.1520.10">
    <property type="entry name" value="Ribonuclease III domain"/>
    <property type="match status" value="2"/>
</dbReference>
<keyword evidence="15" id="KW-0943">RNA-mediated gene silencing</keyword>
<dbReference type="PANTHER" id="PTHR14950:SF46">
    <property type="entry name" value="ENDORIBONUCLEASE DICER HOMOLOG 3"/>
    <property type="match status" value="1"/>
</dbReference>
<dbReference type="GO" id="GO:0004525">
    <property type="term" value="F:ribonuclease III activity"/>
    <property type="evidence" value="ECO:0007669"/>
    <property type="project" value="InterPro"/>
</dbReference>
<evidence type="ECO:0000256" key="19">
    <source>
        <dbReference type="SAM" id="MobiDB-lite"/>
    </source>
</evidence>
<evidence type="ECO:0000256" key="15">
    <source>
        <dbReference type="ARBA" id="ARBA00023158"/>
    </source>
</evidence>
<evidence type="ECO:0000256" key="14">
    <source>
        <dbReference type="ARBA" id="ARBA00022884"/>
    </source>
</evidence>
<sequence>MEQPERSSLKRSFEAMDGGKKETDPMEIQPLQAHEVKVVKAALMRNTIAVVGPGTDRTMLALLMVQEFVKSLMEINVGKKIVVLATTVNLVHQLYETIKCHTKLQVQRFFGARGIDNWDAIQWGKEVNDHDVLVMTPQILLNGLEKEFLGMGRICLMVMDDCYCASGSHPYAKTMKEFYHRCSKKPKIFGMAVSDKSRKGCFGTLHFMFGTSTIEEVENLLDSQILTIANSEESEDHLSSTNECCKFYDPPHTPNSEMKIKLDSSWSKFDAVLLKLQVLWLLSPSHSIDSSSKYEKLRKKLSDDHASIAHCLHNLGAIPALEAAKVCLENILNDREECECRDGSSQCRYFLEEVISILDESLQLDCEKPPASGFDPCVSFTKGYITPKLYLLFEILKSFGPDQVPCVVYVESIITAKVVERLAKTITLGSFCSKVVDIIFTTDAVMADAVMEETNAPKCSSVIRFDLPTSVSSYAHSRKQACRKDLKYITMLERGNIEQKDQMFRLICNECFVVDTVEIKEDCDSVPIKCGMKQSDIYCVEATGASVGVDSSISLINRYCQKLGDKNATPKPEFETIVSPEQLYRCRLTLPPDAAFQTIIGPDSLSARVAKKLACLEACKKLHELGALNDYLLPTGTKPTPQKISDPPCQVATSAAGTTKRKELHGTASISALAGMWGEVEEAEVEFQAYRMDFCSNDPKVNYSSFVLLMESKLDDDVGNIEVELYLLKRNVKAFISSIGQISLDANQVTKAKQFQEFFFNGLFGKLFTRASGERKLILDMDRSLWEKSYMYLLLPIVTLDSSPEPLCIDWNGIQSTVSAVEFLKRNAWYSAELSEANRRNCFMHRNDFDATEQIQMANKAVHRSSVRGMVVIAIHSGRIYSVLESVTNSSSRSPFEGSTDETPSIYSSYEDYFQKRYRIILSFPEQSMFLLKQSHNAHNLLEDFRNTGLSLRKESKHGGKMPNIKPQQHVHIPPELLISIDIRLDVLRSFYLLPSLMHRLQSLMLASQLRREICCHYGDSHVPSSLILEALTTQRCNESMSMERLELLGDSVLKYALSCHLFLKYPDIDEGSLTDKRRWGICNATLHKLGISHNIQGYILNHPFIPRTWAAPGQLSIWPSPCKHGVDTLEVPVNNDFSRDDEQVEFGQCCDKGHRWIVSKTISDCVEALIGAYYVGGGLSSSLKLMKWIGVDIDLDNLPMVNDALKAASLHSYTPTSTAIDSLESKLGYIFSVKGLLLEAITHKTKQGLGINCCYERLEFLGDAVLDILITRYLYQNHTDFDPGELTDLRSASVNNTNFALAAVRANLHPHLQHCSTSLEFQILEFEQTISSSSCTAELLVGGKAPKELGDLVESIAGAILIDTRLDLDKVWKIFEPILSPIVTPESLELPPYRELIELCSSSGYFLNVDWKSNGEAAHAELKVQLEDALVVAEGLGLCRKDAKGKAALCLLKDLKSRGVSSKKNRPETADAVTVPLAAAAPLLTTNGNDNPCKSNTSLRVIPPINMKKGGPRSSLFSLCKSLQWPMPTIDATESKSTSLIEFGKGSEKRTGFSSFKSRITLTIPNSGVVEVSGEKQPDKKSSADSAALSMLLELERQGKILIRKERSNL</sequence>
<dbReference type="PROSITE" id="PS51327">
    <property type="entry name" value="DICER_DSRBF"/>
    <property type="match status" value="1"/>
</dbReference>
<dbReference type="InterPro" id="IPR014001">
    <property type="entry name" value="Helicase_ATP-bd"/>
</dbReference>
<dbReference type="GO" id="GO:0003723">
    <property type="term" value="F:RNA binding"/>
    <property type="evidence" value="ECO:0007669"/>
    <property type="project" value="UniProtKB-UniRule"/>
</dbReference>
<dbReference type="EMBL" id="NQVE01000195">
    <property type="protein sequence ID" value="RAL40164.1"/>
    <property type="molecule type" value="Genomic_DNA"/>
</dbReference>
<dbReference type="CDD" id="cd00593">
    <property type="entry name" value="RIBOc"/>
    <property type="match status" value="2"/>
</dbReference>
<feature type="domain" description="Dicer dsRNA-binding fold" evidence="23">
    <location>
        <begin position="552"/>
        <end position="642"/>
    </location>
</feature>
<evidence type="ECO:0000313" key="25">
    <source>
        <dbReference type="Proteomes" id="UP000249390"/>
    </source>
</evidence>
<dbReference type="Pfam" id="PF00636">
    <property type="entry name" value="Ribonuclease_3"/>
    <property type="match status" value="2"/>
</dbReference>
<evidence type="ECO:0000259" key="23">
    <source>
        <dbReference type="PROSITE" id="PS51327"/>
    </source>
</evidence>
<dbReference type="GO" id="GO:0009536">
    <property type="term" value="C:plastid"/>
    <property type="evidence" value="ECO:0007669"/>
    <property type="project" value="UniProtKB-SubCell"/>
</dbReference>
<accession>A0A328D436</accession>
<dbReference type="PANTHER" id="PTHR14950">
    <property type="entry name" value="DICER-RELATED"/>
    <property type="match status" value="1"/>
</dbReference>
<dbReference type="Proteomes" id="UP000249390">
    <property type="component" value="Unassembled WGS sequence"/>
</dbReference>
<evidence type="ECO:0000259" key="20">
    <source>
        <dbReference type="PROSITE" id="PS50142"/>
    </source>
</evidence>
<dbReference type="GO" id="GO:0010267">
    <property type="term" value="P:ta-siRNA processing"/>
    <property type="evidence" value="ECO:0007669"/>
    <property type="project" value="UniProtKB-ARBA"/>
</dbReference>
<keyword evidence="5" id="KW-0540">Nuclease</keyword>
<dbReference type="InterPro" id="IPR036389">
    <property type="entry name" value="RNase_III_sf"/>
</dbReference>
<evidence type="ECO:0000256" key="8">
    <source>
        <dbReference type="ARBA" id="ARBA00022741"/>
    </source>
</evidence>
<dbReference type="InterPro" id="IPR038248">
    <property type="entry name" value="Dicer_dimer_sf"/>
</dbReference>
<keyword evidence="10" id="KW-0378">Hydrolase</keyword>
<dbReference type="GO" id="GO:0005524">
    <property type="term" value="F:ATP binding"/>
    <property type="evidence" value="ECO:0007669"/>
    <property type="project" value="UniProtKB-KW"/>
</dbReference>
<keyword evidence="13" id="KW-0460">Magnesium</keyword>
<comment type="caution">
    <text evidence="24">The sequence shown here is derived from an EMBL/GenBank/DDBJ whole genome shotgun (WGS) entry which is preliminary data.</text>
</comment>
<evidence type="ECO:0000256" key="10">
    <source>
        <dbReference type="ARBA" id="ARBA00022801"/>
    </source>
</evidence>
<dbReference type="InterPro" id="IPR036085">
    <property type="entry name" value="PAZ_dom_sf"/>
</dbReference>
<dbReference type="SUPFAM" id="SSF101690">
    <property type="entry name" value="PAZ domain"/>
    <property type="match status" value="1"/>
</dbReference>
<dbReference type="PROSITE" id="PS51192">
    <property type="entry name" value="HELICASE_ATP_BIND_1"/>
    <property type="match status" value="1"/>
</dbReference>
<dbReference type="GO" id="GO:0004386">
    <property type="term" value="F:helicase activity"/>
    <property type="evidence" value="ECO:0007669"/>
    <property type="project" value="UniProtKB-KW"/>
</dbReference>
<dbReference type="FunFam" id="1.10.1520.10:FF:000008">
    <property type="entry name" value="Dicer-like 104"/>
    <property type="match status" value="1"/>
</dbReference>
<dbReference type="PROSITE" id="PS50142">
    <property type="entry name" value="RNASE_3_2"/>
    <property type="match status" value="2"/>
</dbReference>
<evidence type="ECO:0000259" key="21">
    <source>
        <dbReference type="PROSITE" id="PS50821"/>
    </source>
</evidence>
<feature type="domain" description="PAZ" evidence="21">
    <location>
        <begin position="839"/>
        <end position="982"/>
    </location>
</feature>
<dbReference type="SUPFAM" id="SSF52540">
    <property type="entry name" value="P-loop containing nucleoside triphosphate hydrolases"/>
    <property type="match status" value="1"/>
</dbReference>
<dbReference type="GO" id="GO:0046872">
    <property type="term" value="F:metal ion binding"/>
    <property type="evidence" value="ECO:0007669"/>
    <property type="project" value="UniProtKB-KW"/>
</dbReference>
<keyword evidence="11" id="KW-0347">Helicase</keyword>
<dbReference type="SMART" id="SM00949">
    <property type="entry name" value="PAZ"/>
    <property type="match status" value="1"/>
</dbReference>
<evidence type="ECO:0000256" key="1">
    <source>
        <dbReference type="ARBA" id="ARBA00001936"/>
    </source>
</evidence>
<evidence type="ECO:0000256" key="11">
    <source>
        <dbReference type="ARBA" id="ARBA00022806"/>
    </source>
</evidence>
<organism evidence="24 25">
    <name type="scientific">Cuscuta australis</name>
    <dbReference type="NCBI Taxonomy" id="267555"/>
    <lineage>
        <taxon>Eukaryota</taxon>
        <taxon>Viridiplantae</taxon>
        <taxon>Streptophyta</taxon>
        <taxon>Embryophyta</taxon>
        <taxon>Tracheophyta</taxon>
        <taxon>Spermatophyta</taxon>
        <taxon>Magnoliopsida</taxon>
        <taxon>eudicotyledons</taxon>
        <taxon>Gunneridae</taxon>
        <taxon>Pentapetalae</taxon>
        <taxon>asterids</taxon>
        <taxon>lamiids</taxon>
        <taxon>Solanales</taxon>
        <taxon>Convolvulaceae</taxon>
        <taxon>Cuscuteae</taxon>
        <taxon>Cuscuta</taxon>
        <taxon>Cuscuta subgen. Grammica</taxon>
        <taxon>Cuscuta sect. Cleistogrammica</taxon>
    </lineage>
</organism>
<feature type="domain" description="Helicase ATP-binding" evidence="22">
    <location>
        <begin position="38"/>
        <end position="232"/>
    </location>
</feature>
<keyword evidence="6" id="KW-0479">Metal-binding</keyword>
<evidence type="ECO:0000256" key="16">
    <source>
        <dbReference type="ARBA" id="ARBA00023211"/>
    </source>
</evidence>
<evidence type="ECO:0000256" key="12">
    <source>
        <dbReference type="ARBA" id="ARBA00022840"/>
    </source>
</evidence>
<comment type="cofactor">
    <cofactor evidence="1">
        <name>Mn(2+)</name>
        <dbReference type="ChEBI" id="CHEBI:29035"/>
    </cofactor>
</comment>
<keyword evidence="7" id="KW-0677">Repeat</keyword>
<keyword evidence="16" id="KW-0464">Manganese</keyword>
<proteinExistence type="predicted"/>
<dbReference type="Pfam" id="PF00270">
    <property type="entry name" value="DEAD"/>
    <property type="match status" value="1"/>
</dbReference>
<dbReference type="Pfam" id="PF03368">
    <property type="entry name" value="Dicer_dimer"/>
    <property type="match status" value="1"/>
</dbReference>
<evidence type="ECO:0000256" key="9">
    <source>
        <dbReference type="ARBA" id="ARBA00022759"/>
    </source>
</evidence>
<dbReference type="SUPFAM" id="SSF69065">
    <property type="entry name" value="RNase III domain-like"/>
    <property type="match status" value="2"/>
</dbReference>
<name>A0A328D436_9ASTE</name>
<feature type="region of interest" description="Disordered" evidence="19">
    <location>
        <begin position="1"/>
        <end position="24"/>
    </location>
</feature>
<evidence type="ECO:0000256" key="4">
    <source>
        <dbReference type="ARBA" id="ARBA00004474"/>
    </source>
</evidence>
<evidence type="ECO:0000256" key="17">
    <source>
        <dbReference type="ARBA" id="ARBA00023242"/>
    </source>
</evidence>
<dbReference type="Gene3D" id="2.170.260.10">
    <property type="entry name" value="paz domain"/>
    <property type="match status" value="1"/>
</dbReference>
<dbReference type="InterPro" id="IPR003100">
    <property type="entry name" value="PAZ_dom"/>
</dbReference>
<reference evidence="24 25" key="1">
    <citation type="submission" date="2018-06" db="EMBL/GenBank/DDBJ databases">
        <title>The Genome of Cuscuta australis (Dodder) Provides Insight into the Evolution of Plant Parasitism.</title>
        <authorList>
            <person name="Liu H."/>
        </authorList>
    </citation>
    <scope>NUCLEOTIDE SEQUENCE [LARGE SCALE GENOMIC DNA]</scope>
    <source>
        <strain evidence="25">cv. Yunnan</strain>
        <tissue evidence="24">Vines</tissue>
    </source>
</reference>
<evidence type="ECO:0000256" key="5">
    <source>
        <dbReference type="ARBA" id="ARBA00022722"/>
    </source>
</evidence>
<dbReference type="PROSITE" id="PS00517">
    <property type="entry name" value="RNASE_3_1"/>
    <property type="match status" value="1"/>
</dbReference>
<evidence type="ECO:0000256" key="18">
    <source>
        <dbReference type="PROSITE-ProRule" id="PRU00657"/>
    </source>
</evidence>
<evidence type="ECO:0000256" key="2">
    <source>
        <dbReference type="ARBA" id="ARBA00001946"/>
    </source>
</evidence>
<evidence type="ECO:0000313" key="24">
    <source>
        <dbReference type="EMBL" id="RAL40164.1"/>
    </source>
</evidence>
<dbReference type="InterPro" id="IPR027417">
    <property type="entry name" value="P-loop_NTPase"/>
</dbReference>
<dbReference type="FunFam" id="3.30.160.380:FF:000001">
    <property type="entry name" value="Endoribonuclease dicer-like 1"/>
    <property type="match status" value="1"/>
</dbReference>
<keyword evidence="12" id="KW-0067">ATP-binding</keyword>
<keyword evidence="9" id="KW-0255">Endonuclease</keyword>